<accession>A0AAE1F545</accession>
<reference evidence="1" key="1">
    <citation type="submission" date="2023-10" db="EMBL/GenBank/DDBJ databases">
        <title>Genome assemblies of two species of porcelain crab, Petrolisthes cinctipes and Petrolisthes manimaculis (Anomura: Porcellanidae).</title>
        <authorList>
            <person name="Angst P."/>
        </authorList>
    </citation>
    <scope>NUCLEOTIDE SEQUENCE</scope>
    <source>
        <strain evidence="1">PB745_01</strain>
        <tissue evidence="1">Gill</tissue>
    </source>
</reference>
<protein>
    <submittedName>
        <fullName evidence="1">Uncharacterized protein</fullName>
    </submittedName>
</protein>
<sequence>MNRSNLNTHNKAVLSSPGQAVSLTSWECWPRPVLPLEHSVIKPIARSRQINDQTNCSSRCTVEELWEEEVKGRRNKGEGWEMSLLVERSSRQWRINWKGWKVRNEEPVERKWKREVKRDERVR</sequence>
<name>A0AAE1F545_PETCI</name>
<dbReference type="EMBL" id="JAWQEG010003289">
    <property type="protein sequence ID" value="KAK3867034.1"/>
    <property type="molecule type" value="Genomic_DNA"/>
</dbReference>
<keyword evidence="2" id="KW-1185">Reference proteome</keyword>
<evidence type="ECO:0000313" key="2">
    <source>
        <dbReference type="Proteomes" id="UP001286313"/>
    </source>
</evidence>
<proteinExistence type="predicted"/>
<comment type="caution">
    <text evidence="1">The sequence shown here is derived from an EMBL/GenBank/DDBJ whole genome shotgun (WGS) entry which is preliminary data.</text>
</comment>
<dbReference type="Proteomes" id="UP001286313">
    <property type="component" value="Unassembled WGS sequence"/>
</dbReference>
<gene>
    <name evidence="1" type="ORF">Pcinc_027474</name>
</gene>
<dbReference type="AlphaFoldDB" id="A0AAE1F545"/>
<evidence type="ECO:0000313" key="1">
    <source>
        <dbReference type="EMBL" id="KAK3867034.1"/>
    </source>
</evidence>
<organism evidence="1 2">
    <name type="scientific">Petrolisthes cinctipes</name>
    <name type="common">Flat porcelain crab</name>
    <dbReference type="NCBI Taxonomy" id="88211"/>
    <lineage>
        <taxon>Eukaryota</taxon>
        <taxon>Metazoa</taxon>
        <taxon>Ecdysozoa</taxon>
        <taxon>Arthropoda</taxon>
        <taxon>Crustacea</taxon>
        <taxon>Multicrustacea</taxon>
        <taxon>Malacostraca</taxon>
        <taxon>Eumalacostraca</taxon>
        <taxon>Eucarida</taxon>
        <taxon>Decapoda</taxon>
        <taxon>Pleocyemata</taxon>
        <taxon>Anomura</taxon>
        <taxon>Galatheoidea</taxon>
        <taxon>Porcellanidae</taxon>
        <taxon>Petrolisthes</taxon>
    </lineage>
</organism>